<keyword evidence="4 7" id="KW-0812">Transmembrane</keyword>
<feature type="transmembrane region" description="Helical" evidence="7">
    <location>
        <begin position="98"/>
        <end position="121"/>
    </location>
</feature>
<keyword evidence="3" id="KW-1003">Cell membrane</keyword>
<evidence type="ECO:0000256" key="4">
    <source>
        <dbReference type="ARBA" id="ARBA00022692"/>
    </source>
</evidence>
<evidence type="ECO:0000256" key="3">
    <source>
        <dbReference type="ARBA" id="ARBA00022475"/>
    </source>
</evidence>
<feature type="transmembrane region" description="Helical" evidence="7">
    <location>
        <begin position="170"/>
        <end position="191"/>
    </location>
</feature>
<evidence type="ECO:0000313" key="9">
    <source>
        <dbReference type="EMBL" id="KKC32292.1"/>
    </source>
</evidence>
<evidence type="ECO:0000259" key="8">
    <source>
        <dbReference type="PROSITE" id="PS50928"/>
    </source>
</evidence>
<keyword evidence="11" id="KW-1185">Reference proteome</keyword>
<sequence length="307" mass="32858">MLGFIVRRAMQSAVAIIGLLVLVFVLTRLTGDPAALFLPLDSSLEARQEFNRLNGFDRPIYLQFLTYLGDLARFEFGMSLRQNRPAMEVALQAFPHTLQLAVIAISLATFFAVVVGSIAAARPGGLFDRVASLVSLAGASAPDFWVAIVGVMIFAVGLDLLPTSGTGGPLYWIMPIGVLVLRPFGLLVQVVRGTMIGVLSTPYVKTARAKGVSPTVIIFKHGLRNAVLPVITVAGDLAASLVNGAVVVETIFGWPGIGKLMIDAIIQRDFAVVQSTILVTACAIFILNIAIDLAYALLDPRIRRQTT</sequence>
<dbReference type="GO" id="GO:0005886">
    <property type="term" value="C:plasma membrane"/>
    <property type="evidence" value="ECO:0007669"/>
    <property type="project" value="UniProtKB-SubCell"/>
</dbReference>
<reference evidence="10 12" key="2">
    <citation type="submission" date="2016-10" db="EMBL/GenBank/DDBJ databases">
        <authorList>
            <person name="de Groot N.N."/>
        </authorList>
    </citation>
    <scope>NUCLEOTIDE SEQUENCE [LARGE SCALE GENOMIC DNA]</scope>
    <source>
        <strain evidence="10 12">CGMCC 1.10210</strain>
    </source>
</reference>
<dbReference type="InterPro" id="IPR000515">
    <property type="entry name" value="MetI-like"/>
</dbReference>
<keyword evidence="5 7" id="KW-1133">Transmembrane helix</keyword>
<name>A0A0F5PUB5_9HYPH</name>
<dbReference type="PANTHER" id="PTHR43163:SF6">
    <property type="entry name" value="DIPEPTIDE TRANSPORT SYSTEM PERMEASE PROTEIN DPPB-RELATED"/>
    <property type="match status" value="1"/>
</dbReference>
<dbReference type="PROSITE" id="PS50928">
    <property type="entry name" value="ABC_TM1"/>
    <property type="match status" value="1"/>
</dbReference>
<evidence type="ECO:0000256" key="5">
    <source>
        <dbReference type="ARBA" id="ARBA00022989"/>
    </source>
</evidence>
<dbReference type="SUPFAM" id="SSF161098">
    <property type="entry name" value="MetI-like"/>
    <property type="match status" value="1"/>
</dbReference>
<feature type="transmembrane region" description="Helical" evidence="7">
    <location>
        <begin position="272"/>
        <end position="298"/>
    </location>
</feature>
<accession>A0A0F5PUB5</accession>
<dbReference type="AlphaFoldDB" id="A0A0F5PUB5"/>
<comment type="similarity">
    <text evidence="7">Belongs to the binding-protein-dependent transport system permease family.</text>
</comment>
<dbReference type="PANTHER" id="PTHR43163">
    <property type="entry name" value="DIPEPTIDE TRANSPORT SYSTEM PERMEASE PROTEIN DPPB-RELATED"/>
    <property type="match status" value="1"/>
</dbReference>
<feature type="transmembrane region" description="Helical" evidence="7">
    <location>
        <begin position="226"/>
        <end position="252"/>
    </location>
</feature>
<keyword evidence="6 7" id="KW-0472">Membrane</keyword>
<dbReference type="RefSeq" id="WP_046171761.1">
    <property type="nucleotide sequence ID" value="NZ_FOMB01000021.1"/>
</dbReference>
<dbReference type="InterPro" id="IPR035906">
    <property type="entry name" value="MetI-like_sf"/>
</dbReference>
<evidence type="ECO:0000313" key="12">
    <source>
        <dbReference type="Proteomes" id="UP000182258"/>
    </source>
</evidence>
<evidence type="ECO:0000256" key="7">
    <source>
        <dbReference type="RuleBase" id="RU363032"/>
    </source>
</evidence>
<dbReference type="EMBL" id="FOMB01000021">
    <property type="protein sequence ID" value="SFD10352.1"/>
    <property type="molecule type" value="Genomic_DNA"/>
</dbReference>
<evidence type="ECO:0000256" key="1">
    <source>
        <dbReference type="ARBA" id="ARBA00004651"/>
    </source>
</evidence>
<dbReference type="Pfam" id="PF00528">
    <property type="entry name" value="BPD_transp_1"/>
    <property type="match status" value="1"/>
</dbReference>
<dbReference type="PATRIC" id="fig|728005.3.peg.1129"/>
<evidence type="ECO:0000313" key="11">
    <source>
        <dbReference type="Proteomes" id="UP000033519"/>
    </source>
</evidence>
<dbReference type="Proteomes" id="UP000033519">
    <property type="component" value="Unassembled WGS sequence"/>
</dbReference>
<dbReference type="CDD" id="cd06261">
    <property type="entry name" value="TM_PBP2"/>
    <property type="match status" value="1"/>
</dbReference>
<dbReference type="GO" id="GO:0071916">
    <property type="term" value="F:dipeptide transmembrane transporter activity"/>
    <property type="evidence" value="ECO:0007669"/>
    <property type="project" value="TreeGrafter"/>
</dbReference>
<evidence type="ECO:0000313" key="10">
    <source>
        <dbReference type="EMBL" id="SFD10352.1"/>
    </source>
</evidence>
<keyword evidence="2 7" id="KW-0813">Transport</keyword>
<dbReference type="STRING" id="728005.SAMN04488059_12130"/>
<dbReference type="EMBL" id="LAPV01000137">
    <property type="protein sequence ID" value="KKC32292.1"/>
    <property type="molecule type" value="Genomic_DNA"/>
</dbReference>
<reference evidence="9 11" key="1">
    <citation type="submission" date="2015-03" db="EMBL/GenBank/DDBJ databases">
        <authorList>
            <person name="Lepp D."/>
            <person name="Hassan Y.I."/>
            <person name="Li X.-Z."/>
            <person name="Zhou T."/>
        </authorList>
    </citation>
    <scope>NUCLEOTIDE SEQUENCE [LARGE SCALE GENOMIC DNA]</scope>
    <source>
        <strain evidence="9 11">Cr7-05</strain>
    </source>
</reference>
<evidence type="ECO:0000256" key="2">
    <source>
        <dbReference type="ARBA" id="ARBA00022448"/>
    </source>
</evidence>
<gene>
    <name evidence="10" type="ORF">SAMN04488059_12130</name>
    <name evidence="9" type="ORF">WH91_14705</name>
</gene>
<dbReference type="Gene3D" id="1.10.3720.10">
    <property type="entry name" value="MetI-like"/>
    <property type="match status" value="1"/>
</dbReference>
<feature type="transmembrane region" description="Helical" evidence="7">
    <location>
        <begin position="133"/>
        <end position="158"/>
    </location>
</feature>
<comment type="subcellular location">
    <subcellularLocation>
        <location evidence="1 7">Cell membrane</location>
        <topology evidence="1 7">Multi-pass membrane protein</topology>
    </subcellularLocation>
</comment>
<organism evidence="10 12">
    <name type="scientific">Devosia psychrophila</name>
    <dbReference type="NCBI Taxonomy" id="728005"/>
    <lineage>
        <taxon>Bacteria</taxon>
        <taxon>Pseudomonadati</taxon>
        <taxon>Pseudomonadota</taxon>
        <taxon>Alphaproteobacteria</taxon>
        <taxon>Hyphomicrobiales</taxon>
        <taxon>Devosiaceae</taxon>
        <taxon>Devosia</taxon>
    </lineage>
</organism>
<dbReference type="Proteomes" id="UP000182258">
    <property type="component" value="Unassembled WGS sequence"/>
</dbReference>
<protein>
    <submittedName>
        <fullName evidence="9">ABC transporter permease</fullName>
    </submittedName>
    <submittedName>
        <fullName evidence="10">Peptide/nickel transport system permease protein</fullName>
    </submittedName>
</protein>
<proteinExistence type="inferred from homology"/>
<dbReference type="OrthoDB" id="9805855at2"/>
<evidence type="ECO:0000256" key="6">
    <source>
        <dbReference type="ARBA" id="ARBA00023136"/>
    </source>
</evidence>
<feature type="domain" description="ABC transmembrane type-1" evidence="8">
    <location>
        <begin position="94"/>
        <end position="295"/>
    </location>
</feature>